<proteinExistence type="predicted"/>
<name>A0A0K2VB45_LEPSM</name>
<dbReference type="InterPro" id="IPR048365">
    <property type="entry name" value="TNP-like_RNaseH_N"/>
</dbReference>
<protein>
    <submittedName>
        <fullName evidence="2">Putative LOC100207826 [Hydra vulgaris]</fullName>
    </submittedName>
</protein>
<dbReference type="Pfam" id="PF21787">
    <property type="entry name" value="TNP-like_RNaseH_N"/>
    <property type="match status" value="1"/>
</dbReference>
<sequence length="103" mass="11569">MIDEVYTSQRVEYNGGKIYGLENGQITKTVAIMIKSITSPSEDIIALLPVIKISPELQWNILRNSIKGLTEVGFDLVSISFDNHPTNRSIIKNFILKAQTKTF</sequence>
<reference evidence="2" key="1">
    <citation type="submission" date="2014-05" db="EMBL/GenBank/DDBJ databases">
        <authorList>
            <person name="Chronopoulou M."/>
        </authorList>
    </citation>
    <scope>NUCLEOTIDE SEQUENCE</scope>
    <source>
        <tissue evidence="2">Whole organism</tissue>
    </source>
</reference>
<evidence type="ECO:0000313" key="2">
    <source>
        <dbReference type="EMBL" id="CDW47724.1"/>
    </source>
</evidence>
<organism evidence="2">
    <name type="scientific">Lepeophtheirus salmonis</name>
    <name type="common">Salmon louse</name>
    <name type="synonym">Caligus salmonis</name>
    <dbReference type="NCBI Taxonomy" id="72036"/>
    <lineage>
        <taxon>Eukaryota</taxon>
        <taxon>Metazoa</taxon>
        <taxon>Ecdysozoa</taxon>
        <taxon>Arthropoda</taxon>
        <taxon>Crustacea</taxon>
        <taxon>Multicrustacea</taxon>
        <taxon>Hexanauplia</taxon>
        <taxon>Copepoda</taxon>
        <taxon>Siphonostomatoida</taxon>
        <taxon>Caligidae</taxon>
        <taxon>Lepeophtheirus</taxon>
    </lineage>
</organism>
<accession>A0A0K2VB45</accession>
<feature type="domain" description="Transposable element P transposase-like RNase H" evidence="1">
    <location>
        <begin position="1"/>
        <end position="94"/>
    </location>
</feature>
<dbReference type="EMBL" id="HACA01030363">
    <property type="protein sequence ID" value="CDW47724.1"/>
    <property type="molecule type" value="Transcribed_RNA"/>
</dbReference>
<evidence type="ECO:0000259" key="1">
    <source>
        <dbReference type="Pfam" id="PF21787"/>
    </source>
</evidence>
<dbReference type="AlphaFoldDB" id="A0A0K2VB45"/>
<feature type="non-terminal residue" evidence="2">
    <location>
        <position position="103"/>
    </location>
</feature>